<feature type="compositionally biased region" description="Low complexity" evidence="5">
    <location>
        <begin position="255"/>
        <end position="283"/>
    </location>
</feature>
<dbReference type="PANTHER" id="PTHR22595">
    <property type="entry name" value="CHITINASE-RELATED"/>
    <property type="match status" value="1"/>
</dbReference>
<name>A0A0B2UM50_9MICR</name>
<dbReference type="VEuPathDB" id="MicrosporidiaDB:M896_021680"/>
<feature type="compositionally biased region" description="Low complexity" evidence="5">
    <location>
        <begin position="295"/>
        <end position="331"/>
    </location>
</feature>
<dbReference type="Proteomes" id="UP000031056">
    <property type="component" value="Unassembled WGS sequence"/>
</dbReference>
<dbReference type="EMBL" id="JOKQ01000002">
    <property type="protein sequence ID" value="KHN70329.1"/>
    <property type="molecule type" value="Genomic_DNA"/>
</dbReference>
<reference evidence="7 8" key="1">
    <citation type="journal article" date="2014" name="MBio">
        <title>The Ordospora colligata genome; evolution of extreme reduction in microsporidia and host-to-parasite horizontal gene transfer.</title>
        <authorList>
            <person name="Pombert J.-F."/>
            <person name="Haag K.L."/>
            <person name="Beidas S."/>
            <person name="Ebert D."/>
            <person name="Keeling P.J."/>
        </authorList>
    </citation>
    <scope>NUCLEOTIDE SEQUENCE [LARGE SCALE GENOMIC DNA]</scope>
    <source>
        <strain evidence="7 8">OC4</strain>
    </source>
</reference>
<protein>
    <submittedName>
        <fullName evidence="7">Endochitinase</fullName>
    </submittedName>
</protein>
<comment type="caution">
    <text evidence="7">The sequence shown here is derived from an EMBL/GenBank/DDBJ whole genome shotgun (WGS) entry which is preliminary data.</text>
</comment>
<feature type="compositionally biased region" description="Polar residues" evidence="5">
    <location>
        <begin position="332"/>
        <end position="353"/>
    </location>
</feature>
<dbReference type="GO" id="GO:0004568">
    <property type="term" value="F:chitinase activity"/>
    <property type="evidence" value="ECO:0007669"/>
    <property type="project" value="InterPro"/>
</dbReference>
<evidence type="ECO:0000256" key="5">
    <source>
        <dbReference type="SAM" id="MobiDB-lite"/>
    </source>
</evidence>
<dbReference type="GO" id="GO:0016998">
    <property type="term" value="P:cell wall macromolecule catabolic process"/>
    <property type="evidence" value="ECO:0007669"/>
    <property type="project" value="InterPro"/>
</dbReference>
<dbReference type="InterPro" id="IPR000726">
    <property type="entry name" value="Glyco_hydro_19_cat"/>
</dbReference>
<accession>A0A0B2UM50</accession>
<evidence type="ECO:0000256" key="1">
    <source>
        <dbReference type="ARBA" id="ARBA00022801"/>
    </source>
</evidence>
<sequence>MLLLLLTGLALVNAKNSCVPGSAECAGNTLRVCGMNKQWAVIDCPEDTKCKVLGENVTCASNSKDADGLHKKHDIDSRLSDQDPDSDIANQDNEHVDANPEHEKNKSNNGNIDNDDNQTTTKENEHHDESHESTKPEDDTNNRDNDTQQPVRSGRLRTKRNASPRLRNNAKTITRTINNGGESSTVTITRMIVQKQAPSEIKLEYVSNQIEPSVKPIDASASSQPSLPSSQSKENVAEPLATNVSAPKSTGLMNQQPATSTPSTSSQQPSTSTSGQQPSTATPAQSTSNTNASQPIPSSPNSSTVNNTTNTSQPAQNTSNAGSTNTNGSSQPAQNTSNAGSTNTSQPASDKSNGTSGSKPSVPSSGGNVNITSEKLIEALTKLSFAPNPQFVDAVISRVNSKFTDMNSAVMFLAQCAHESGGYQYIEEIACAGGTGCAGQYGTGAPGKSYHGRGFIQLSWPDNYKAASQALGLGEDLYNDPDKVAQDPNLGADVSIYFWEANVANAPGVKENHFGASTKAINGSLECTGSNLDKSKRRFEIYTALVEAFGVSDPADESGCYN</sequence>
<evidence type="ECO:0000256" key="4">
    <source>
        <dbReference type="ARBA" id="ARBA00023326"/>
    </source>
</evidence>
<feature type="compositionally biased region" description="Low complexity" evidence="5">
    <location>
        <begin position="219"/>
        <end position="232"/>
    </location>
</feature>
<dbReference type="STRING" id="1354746.A0A0B2UM50"/>
<dbReference type="Gene3D" id="1.10.530.10">
    <property type="match status" value="1"/>
</dbReference>
<proteinExistence type="predicted"/>
<dbReference type="PANTHER" id="PTHR22595:SF197">
    <property type="entry name" value="CHITINASE FAMILY PROTEIN"/>
    <property type="match status" value="1"/>
</dbReference>
<feature type="compositionally biased region" description="Low complexity" evidence="5">
    <location>
        <begin position="354"/>
        <end position="367"/>
    </location>
</feature>
<evidence type="ECO:0000256" key="3">
    <source>
        <dbReference type="ARBA" id="ARBA00023295"/>
    </source>
</evidence>
<evidence type="ECO:0000259" key="6">
    <source>
        <dbReference type="Pfam" id="PF00182"/>
    </source>
</evidence>
<feature type="compositionally biased region" description="Polar residues" evidence="5">
    <location>
        <begin position="242"/>
        <end position="254"/>
    </location>
</feature>
<keyword evidence="8" id="KW-1185">Reference proteome</keyword>
<keyword evidence="3" id="KW-0326">Glycosidase</keyword>
<dbReference type="AlphaFoldDB" id="A0A0B2UM50"/>
<feature type="compositionally biased region" description="Basic and acidic residues" evidence="5">
    <location>
        <begin position="122"/>
        <end position="146"/>
    </location>
</feature>
<dbReference type="GO" id="GO:0006032">
    <property type="term" value="P:chitin catabolic process"/>
    <property type="evidence" value="ECO:0007669"/>
    <property type="project" value="InterPro"/>
</dbReference>
<gene>
    <name evidence="7" type="ORF">M896_021680</name>
</gene>
<feature type="region of interest" description="Disordered" evidence="5">
    <location>
        <begin position="61"/>
        <end position="181"/>
    </location>
</feature>
<dbReference type="SUPFAM" id="SSF53955">
    <property type="entry name" value="Lysozyme-like"/>
    <property type="match status" value="1"/>
</dbReference>
<evidence type="ECO:0000256" key="2">
    <source>
        <dbReference type="ARBA" id="ARBA00023277"/>
    </source>
</evidence>
<evidence type="ECO:0000313" key="8">
    <source>
        <dbReference type="Proteomes" id="UP000031056"/>
    </source>
</evidence>
<feature type="region of interest" description="Disordered" evidence="5">
    <location>
        <begin position="216"/>
        <end position="369"/>
    </location>
</feature>
<feature type="domain" description="Glycoside hydrolase family 19 catalytic" evidence="6">
    <location>
        <begin position="419"/>
        <end position="511"/>
    </location>
</feature>
<feature type="compositionally biased region" description="Polar residues" evidence="5">
    <location>
        <begin position="107"/>
        <end position="121"/>
    </location>
</feature>
<dbReference type="InParanoid" id="A0A0B2UM50"/>
<dbReference type="Pfam" id="PF00182">
    <property type="entry name" value="Glyco_hydro_19"/>
    <property type="match status" value="1"/>
</dbReference>
<dbReference type="OrthoDB" id="5985073at2759"/>
<evidence type="ECO:0000313" key="7">
    <source>
        <dbReference type="EMBL" id="KHN70329.1"/>
    </source>
</evidence>
<keyword evidence="4" id="KW-0624">Polysaccharide degradation</keyword>
<organism evidence="7 8">
    <name type="scientific">Ordospora colligata OC4</name>
    <dbReference type="NCBI Taxonomy" id="1354746"/>
    <lineage>
        <taxon>Eukaryota</taxon>
        <taxon>Fungi</taxon>
        <taxon>Fungi incertae sedis</taxon>
        <taxon>Microsporidia</taxon>
        <taxon>Ordosporidae</taxon>
        <taxon>Ordospora</taxon>
    </lineage>
</organism>
<dbReference type="GO" id="GO:0000272">
    <property type="term" value="P:polysaccharide catabolic process"/>
    <property type="evidence" value="ECO:0007669"/>
    <property type="project" value="UniProtKB-KW"/>
</dbReference>
<dbReference type="GeneID" id="26261263"/>
<keyword evidence="2" id="KW-0119">Carbohydrate metabolism</keyword>
<dbReference type="HOGENOM" id="CLU_032939_0_0_1"/>
<dbReference type="InterPro" id="IPR023346">
    <property type="entry name" value="Lysozyme-like_dom_sf"/>
</dbReference>
<feature type="compositionally biased region" description="Polar residues" evidence="5">
    <location>
        <begin position="284"/>
        <end position="294"/>
    </location>
</feature>
<feature type="compositionally biased region" description="Basic and acidic residues" evidence="5">
    <location>
        <begin position="64"/>
        <end position="81"/>
    </location>
</feature>
<keyword evidence="1" id="KW-0378">Hydrolase</keyword>
<dbReference type="CDD" id="cd00325">
    <property type="entry name" value="chitinase_GH19"/>
    <property type="match status" value="1"/>
</dbReference>
<feature type="compositionally biased region" description="Basic and acidic residues" evidence="5">
    <location>
        <begin position="92"/>
        <end position="106"/>
    </location>
</feature>
<dbReference type="RefSeq" id="XP_014564371.1">
    <property type="nucleotide sequence ID" value="XM_014708885.1"/>
</dbReference>
<feature type="compositionally biased region" description="Polar residues" evidence="5">
    <location>
        <begin position="169"/>
        <end position="181"/>
    </location>
</feature>